<proteinExistence type="predicted"/>
<dbReference type="EMBL" id="JACGWO010000012">
    <property type="protein sequence ID" value="KAK4413666.1"/>
    <property type="molecule type" value="Genomic_DNA"/>
</dbReference>
<evidence type="ECO:0000313" key="2">
    <source>
        <dbReference type="EMBL" id="KAK4413666.1"/>
    </source>
</evidence>
<keyword evidence="3" id="KW-1185">Reference proteome</keyword>
<keyword evidence="1" id="KW-0472">Membrane</keyword>
<reference evidence="2" key="1">
    <citation type="submission" date="2020-06" db="EMBL/GenBank/DDBJ databases">
        <authorList>
            <person name="Li T."/>
            <person name="Hu X."/>
            <person name="Zhang T."/>
            <person name="Song X."/>
            <person name="Zhang H."/>
            <person name="Dai N."/>
            <person name="Sheng W."/>
            <person name="Hou X."/>
            <person name="Wei L."/>
        </authorList>
    </citation>
    <scope>NUCLEOTIDE SEQUENCE</scope>
    <source>
        <strain evidence="2">3651</strain>
        <tissue evidence="2">Leaf</tissue>
    </source>
</reference>
<keyword evidence="1" id="KW-1133">Transmembrane helix</keyword>
<organism evidence="2 3">
    <name type="scientific">Sesamum alatum</name>
    <dbReference type="NCBI Taxonomy" id="300844"/>
    <lineage>
        <taxon>Eukaryota</taxon>
        <taxon>Viridiplantae</taxon>
        <taxon>Streptophyta</taxon>
        <taxon>Embryophyta</taxon>
        <taxon>Tracheophyta</taxon>
        <taxon>Spermatophyta</taxon>
        <taxon>Magnoliopsida</taxon>
        <taxon>eudicotyledons</taxon>
        <taxon>Gunneridae</taxon>
        <taxon>Pentapetalae</taxon>
        <taxon>asterids</taxon>
        <taxon>lamiids</taxon>
        <taxon>Lamiales</taxon>
        <taxon>Pedaliaceae</taxon>
        <taxon>Sesamum</taxon>
    </lineage>
</organism>
<gene>
    <name evidence="2" type="ORF">Salat_2779400</name>
</gene>
<feature type="transmembrane region" description="Helical" evidence="1">
    <location>
        <begin position="84"/>
        <end position="108"/>
    </location>
</feature>
<protein>
    <submittedName>
        <fullName evidence="2">Uncharacterized protein</fullName>
    </submittedName>
</protein>
<accession>A0AAE1XKT0</accession>
<keyword evidence="1" id="KW-0812">Transmembrane</keyword>
<comment type="caution">
    <text evidence="2">The sequence shown here is derived from an EMBL/GenBank/DDBJ whole genome shotgun (WGS) entry which is preliminary data.</text>
</comment>
<evidence type="ECO:0000256" key="1">
    <source>
        <dbReference type="SAM" id="Phobius"/>
    </source>
</evidence>
<reference evidence="2" key="2">
    <citation type="journal article" date="2024" name="Plant">
        <title>Genomic evolution and insights into agronomic trait innovations of Sesamum species.</title>
        <authorList>
            <person name="Miao H."/>
            <person name="Wang L."/>
            <person name="Qu L."/>
            <person name="Liu H."/>
            <person name="Sun Y."/>
            <person name="Le M."/>
            <person name="Wang Q."/>
            <person name="Wei S."/>
            <person name="Zheng Y."/>
            <person name="Lin W."/>
            <person name="Duan Y."/>
            <person name="Cao H."/>
            <person name="Xiong S."/>
            <person name="Wang X."/>
            <person name="Wei L."/>
            <person name="Li C."/>
            <person name="Ma Q."/>
            <person name="Ju M."/>
            <person name="Zhao R."/>
            <person name="Li G."/>
            <person name="Mu C."/>
            <person name="Tian Q."/>
            <person name="Mei H."/>
            <person name="Zhang T."/>
            <person name="Gao T."/>
            <person name="Zhang H."/>
        </authorList>
    </citation>
    <scope>NUCLEOTIDE SEQUENCE</scope>
    <source>
        <strain evidence="2">3651</strain>
    </source>
</reference>
<evidence type="ECO:0000313" key="3">
    <source>
        <dbReference type="Proteomes" id="UP001293254"/>
    </source>
</evidence>
<dbReference type="Proteomes" id="UP001293254">
    <property type="component" value="Unassembled WGS sequence"/>
</dbReference>
<name>A0AAE1XKT0_9LAMI</name>
<dbReference type="AlphaFoldDB" id="A0AAE1XKT0"/>
<feature type="non-terminal residue" evidence="2">
    <location>
        <position position="1"/>
    </location>
</feature>
<sequence>IFPCIRRTLRLLTLRIENGDRILSMHILSEPVQNIFESFPGLRFPIRIEVARKRSNSCSVSLAQTVATDGERFLAQNKCIFEQLVLFTGVNLWTVALVFCVPFVEFLITEKWKRFVGLEVFGV</sequence>